<organism evidence="7 8">
    <name type="scientific">Photinus pyralis</name>
    <name type="common">Common eastern firefly</name>
    <name type="synonym">Lampyris pyralis</name>
    <dbReference type="NCBI Taxonomy" id="7054"/>
    <lineage>
        <taxon>Eukaryota</taxon>
        <taxon>Metazoa</taxon>
        <taxon>Ecdysozoa</taxon>
        <taxon>Arthropoda</taxon>
        <taxon>Hexapoda</taxon>
        <taxon>Insecta</taxon>
        <taxon>Pterygota</taxon>
        <taxon>Neoptera</taxon>
        <taxon>Endopterygota</taxon>
        <taxon>Coleoptera</taxon>
        <taxon>Polyphaga</taxon>
        <taxon>Elateriformia</taxon>
        <taxon>Elateroidea</taxon>
        <taxon>Lampyridae</taxon>
        <taxon>Lampyrinae</taxon>
        <taxon>Photinus</taxon>
    </lineage>
</organism>
<comment type="similarity">
    <text evidence="6">Belongs to the insect chemoreceptor superfamily. Gustatory receptor (GR) family.</text>
</comment>
<protein>
    <recommendedName>
        <fullName evidence="6">Gustatory receptor</fullName>
    </recommendedName>
</protein>
<dbReference type="AlphaFoldDB" id="A0A5N4AAE9"/>
<evidence type="ECO:0000313" key="8">
    <source>
        <dbReference type="Proteomes" id="UP000327044"/>
    </source>
</evidence>
<keyword evidence="2 6" id="KW-1003">Cell membrane</keyword>
<evidence type="ECO:0000256" key="2">
    <source>
        <dbReference type="ARBA" id="ARBA00022475"/>
    </source>
</evidence>
<dbReference type="EMBL" id="VVIM01000008">
    <property type="protein sequence ID" value="KAB0794300.1"/>
    <property type="molecule type" value="Genomic_DNA"/>
</dbReference>
<proteinExistence type="inferred from homology"/>
<keyword evidence="8" id="KW-1185">Reference proteome</keyword>
<feature type="transmembrane region" description="Helical" evidence="6">
    <location>
        <begin position="317"/>
        <end position="336"/>
    </location>
</feature>
<feature type="transmembrane region" description="Helical" evidence="6">
    <location>
        <begin position="210"/>
        <end position="230"/>
    </location>
</feature>
<feature type="transmembrane region" description="Helical" evidence="6">
    <location>
        <begin position="286"/>
        <end position="310"/>
    </location>
</feature>
<name>A0A5N4AAE9_PHOPY</name>
<evidence type="ECO:0000256" key="3">
    <source>
        <dbReference type="ARBA" id="ARBA00022692"/>
    </source>
</evidence>
<feature type="transmembrane region" description="Helical" evidence="6">
    <location>
        <begin position="97"/>
        <end position="115"/>
    </location>
</feature>
<evidence type="ECO:0000256" key="4">
    <source>
        <dbReference type="ARBA" id="ARBA00022989"/>
    </source>
</evidence>
<keyword evidence="4 6" id="KW-1133">Transmembrane helix</keyword>
<dbReference type="InParanoid" id="A0A5N4AAE9"/>
<evidence type="ECO:0000313" key="7">
    <source>
        <dbReference type="EMBL" id="KAB0794300.1"/>
    </source>
</evidence>
<evidence type="ECO:0000256" key="5">
    <source>
        <dbReference type="ARBA" id="ARBA00023136"/>
    </source>
</evidence>
<feature type="transmembrane region" description="Helical" evidence="6">
    <location>
        <begin position="184"/>
        <end position="203"/>
    </location>
</feature>
<accession>A0A5N4AAE9</accession>
<comment type="function">
    <text evidence="6">Gustatory receptor which mediates acceptance or avoidance behavior, depending on its substrates.</text>
</comment>
<keyword evidence="3 6" id="KW-0812">Transmembrane</keyword>
<evidence type="ECO:0000256" key="6">
    <source>
        <dbReference type="RuleBase" id="RU363108"/>
    </source>
</evidence>
<dbReference type="Proteomes" id="UP000327044">
    <property type="component" value="Unassembled WGS sequence"/>
</dbReference>
<sequence>MKEMDTGRSIRQLNLASTVMRMTKGYVTFGKVTQASFEMASVRVTFTRPPRKLCVVCTLGEILHLTSFFGVFCGTYVCTHRKCCISQAHFKVSLPLVIWAAILCGGHVFFVGNLINKAIQHEHKVVALDLVAEMLNTFVSLLLNVFGAVKCRRHVLELNSWVKICARYGLDMEKELKVLRKRKGLSYLYLSATAIAMSYPIFLNNGNVDLVLNIFASFATLTQVAGLVYVNTQLKFFIAIYGSARRAFQTKLKDNRGSLEIRKECKFHTAVFRNVGSLADLISPFFLLWILILIVQLIVSIFANALACFIDYHNGDLVILHIRVFCTICSLIHHLVNIEKLANVSDDLLSFLFKYPISKLRADEAAQVEMLIYTLKIQKPVLKASDIFIVGTRLLAPICGTVVTYVLVALQFHKTWSK</sequence>
<comment type="subcellular location">
    <subcellularLocation>
        <location evidence="1 6">Cell membrane</location>
        <topology evidence="1 6">Multi-pass membrane protein</topology>
    </subcellularLocation>
</comment>
<dbReference type="InterPro" id="IPR013604">
    <property type="entry name" value="7TM_chemorcpt"/>
</dbReference>
<dbReference type="GO" id="GO:0050909">
    <property type="term" value="P:sensory perception of taste"/>
    <property type="evidence" value="ECO:0007669"/>
    <property type="project" value="InterPro"/>
</dbReference>
<feature type="transmembrane region" description="Helical" evidence="6">
    <location>
        <begin position="387"/>
        <end position="410"/>
    </location>
</feature>
<evidence type="ECO:0000256" key="1">
    <source>
        <dbReference type="ARBA" id="ARBA00004651"/>
    </source>
</evidence>
<gene>
    <name evidence="7" type="ORF">PPYR_11139</name>
</gene>
<dbReference type="Pfam" id="PF08395">
    <property type="entry name" value="7tm_7"/>
    <property type="match status" value="1"/>
</dbReference>
<dbReference type="GO" id="GO:0005886">
    <property type="term" value="C:plasma membrane"/>
    <property type="evidence" value="ECO:0007669"/>
    <property type="project" value="UniProtKB-SubCell"/>
</dbReference>
<reference evidence="7 8" key="1">
    <citation type="journal article" date="2018" name="Elife">
        <title>Firefly genomes illuminate parallel origins of bioluminescence in beetles.</title>
        <authorList>
            <person name="Fallon T.R."/>
            <person name="Lower S.E."/>
            <person name="Chang C.H."/>
            <person name="Bessho-Uehara M."/>
            <person name="Martin G.J."/>
            <person name="Bewick A.J."/>
            <person name="Behringer M."/>
            <person name="Debat H.J."/>
            <person name="Wong I."/>
            <person name="Day J.C."/>
            <person name="Suvorov A."/>
            <person name="Silva C.J."/>
            <person name="Stanger-Hall K.F."/>
            <person name="Hall D.W."/>
            <person name="Schmitz R.J."/>
            <person name="Nelson D.R."/>
            <person name="Lewis S.M."/>
            <person name="Shigenobu S."/>
            <person name="Bybee S.M."/>
            <person name="Larracuente A.M."/>
            <person name="Oba Y."/>
            <person name="Weng J.K."/>
        </authorList>
    </citation>
    <scope>NUCLEOTIDE SEQUENCE [LARGE SCALE GENOMIC DNA]</scope>
    <source>
        <strain evidence="7">1611_PpyrPB1</strain>
        <tissue evidence="7">Whole body</tissue>
    </source>
</reference>
<keyword evidence="5 6" id="KW-0472">Membrane</keyword>
<comment type="caution">
    <text evidence="7">The sequence shown here is derived from an EMBL/GenBank/DDBJ whole genome shotgun (WGS) entry which is preliminary data.</text>
</comment>
<feature type="transmembrane region" description="Helical" evidence="6">
    <location>
        <begin position="127"/>
        <end position="149"/>
    </location>
</feature>
<keyword evidence="6" id="KW-0675">Receptor</keyword>
<keyword evidence="6" id="KW-0807">Transducer</keyword>
<dbReference type="GO" id="GO:0007165">
    <property type="term" value="P:signal transduction"/>
    <property type="evidence" value="ECO:0007669"/>
    <property type="project" value="UniProtKB-KW"/>
</dbReference>